<protein>
    <recommendedName>
        <fullName evidence="1">site-specific DNA-methyltransferase (adenine-specific)</fullName>
        <ecNumber evidence="1">2.1.1.72</ecNumber>
    </recommendedName>
</protein>
<evidence type="ECO:0000256" key="2">
    <source>
        <dbReference type="ARBA" id="ARBA00022603"/>
    </source>
</evidence>
<dbReference type="PRINTS" id="PR00507">
    <property type="entry name" value="N12N6MTFRASE"/>
</dbReference>
<dbReference type="Gene3D" id="3.40.50.150">
    <property type="entry name" value="Vaccinia Virus protein VP39"/>
    <property type="match status" value="1"/>
</dbReference>
<dbReference type="GO" id="GO:0032259">
    <property type="term" value="P:methylation"/>
    <property type="evidence" value="ECO:0007669"/>
    <property type="project" value="UniProtKB-KW"/>
</dbReference>
<keyword evidence="4" id="KW-0949">S-adenosyl-L-methionine</keyword>
<evidence type="ECO:0000259" key="6">
    <source>
        <dbReference type="Pfam" id="PF07669"/>
    </source>
</evidence>
<comment type="caution">
    <text evidence="7">The sequence shown here is derived from an EMBL/GenBank/DDBJ whole genome shotgun (WGS) entry which is preliminary data.</text>
</comment>
<dbReference type="GO" id="GO:0003676">
    <property type="term" value="F:nucleic acid binding"/>
    <property type="evidence" value="ECO:0007669"/>
    <property type="project" value="InterPro"/>
</dbReference>
<reference evidence="7" key="1">
    <citation type="submission" date="2023-01" db="EMBL/GenBank/DDBJ databases">
        <title>Human gut microbiome strain richness.</title>
        <authorList>
            <person name="Chen-Liaw A."/>
        </authorList>
    </citation>
    <scope>NUCLEOTIDE SEQUENCE</scope>
    <source>
        <strain evidence="7">H9_m1001271B151109d0_201107</strain>
    </source>
</reference>
<sequence>MIDFSKAYSRADFVNYLRRDFLPDDFEQEEKNIPFWSQMNYASVATCLGKSKMLDLVVYEIKHSSRHDARVGLSKDAFRMLAGEKQSRALVIFVPENDVSNYRFSLIEIQLSIGENDSNVTRTYSNPRRYSYYLGKGIACYTPNKYLNELGRVKDVKDLFERFSVEVLTKAFYQELSDWYAWAIKVISFPNDITKHTDDKLHNHEGAIRLITRLIFVWFLKERKLIPWQFFDQKYIAIHLIKGFNPHKIDNLFGKSEASVYYRAILQNLFFAMLNCPITKDGSTELTERRFKDNRSQFDDNKLMRYRDEFNDPDEFLRLANETVPFLNGGLFDCLDEKRTGMYYDGFSERKESMAQLIVPDYLFFGEEAGKNIDLSDFYGDANKKKVSARGIIDILKRYNFTVEENMPFDKDVSLDPELLGKVFENLLASYNPETQQTARKQTGSFYTPREIVQYMVDESLVAHLKRTVGDNLEDEYRKLLAYADSETVLTEQQKLAIMQSLYSCKILDPACGSGAFPVGVLQQMVHILKQIDPDNSRWKNMLLQFAIDETSEAYLTSTAEERREAVADIERSFDENVNYPDYARKLHLIENCIYGVDIQPIAIQISKLRFFISLVIDQKRNDNPADNFGIRPLPNLEAKFVAANSLLGLKRTEVTLFDSEEIKQKERQLKIAKHKIFSARRPATKEKWRKEVVRLRQEIADLLLDKDCIGNEQATQLAQWDMFDQNSFAPFFDPEWMFGVKEGFDIIIANPPYISTKGVSIADKKLFEAEFGFSDDTYNLFFFKGFSLLCKGGCITYITPKTFWTTQTKRNLRDLLLTNTLNYVFDTANPFEAVMVDTCITSAVKSKPAADNVVRFMDGRKDLSLPEHLTVPQSVYLNTQNSVIFKPSALNMRIYELYGEKVKALYDKWWDKIKTSRDIEKNKRELEEYRASLKPGDVALLGCLTEGGQGLATANNGKYIAVRSTTKWANNIRISRPKKLADFLARKPEAITVEMRRYSSYAVFLQTLSEAEIAELFDSLKEQYGRDIFGQGYLYKIVEDCEIADVDSLTDDEKENGIETTKPYYVPYDKGDKDGNRWYLETPFAIAWSKENVRFLKTNSGKKGEGMPVVRNPQFYFREGFCWIDVNSTYLKARIKANGVFDVLSMSLFTMTNLPDWYYVALINSEFISLYVDNFINNTSHFQINDARQLPIIIPQKEAFESLQKIVADCISLKRTAVIDEILMEEKQYDLDRLVRSFYGVEDFY</sequence>
<feature type="domain" description="Type II methyltransferase M.TaqI-like" evidence="6">
    <location>
        <begin position="592"/>
        <end position="822"/>
    </location>
</feature>
<keyword evidence="3" id="KW-0808">Transferase</keyword>
<dbReference type="AlphaFoldDB" id="A0AAP3K0C6"/>
<dbReference type="Pfam" id="PF07669">
    <property type="entry name" value="Eco57I"/>
    <property type="match status" value="1"/>
</dbReference>
<evidence type="ECO:0000256" key="1">
    <source>
        <dbReference type="ARBA" id="ARBA00011900"/>
    </source>
</evidence>
<evidence type="ECO:0000256" key="4">
    <source>
        <dbReference type="ARBA" id="ARBA00022691"/>
    </source>
</evidence>
<evidence type="ECO:0000313" key="8">
    <source>
        <dbReference type="Proteomes" id="UP001210999"/>
    </source>
</evidence>
<dbReference type="PANTHER" id="PTHR33841">
    <property type="entry name" value="DNA METHYLTRANSFERASE YEEA-RELATED"/>
    <property type="match status" value="1"/>
</dbReference>
<proteinExistence type="predicted"/>
<dbReference type="InterPro" id="IPR029063">
    <property type="entry name" value="SAM-dependent_MTases_sf"/>
</dbReference>
<dbReference type="EMBL" id="JAQKEI010000042">
    <property type="protein sequence ID" value="MDB0853981.1"/>
    <property type="molecule type" value="Genomic_DNA"/>
</dbReference>
<name>A0AAP3K0C6_PHOVU</name>
<dbReference type="Proteomes" id="UP001210999">
    <property type="component" value="Unassembled WGS sequence"/>
</dbReference>
<organism evidence="7 8">
    <name type="scientific">Phocaeicola vulgatus</name>
    <name type="common">Bacteroides vulgatus</name>
    <dbReference type="NCBI Taxonomy" id="821"/>
    <lineage>
        <taxon>Bacteria</taxon>
        <taxon>Pseudomonadati</taxon>
        <taxon>Bacteroidota</taxon>
        <taxon>Bacteroidia</taxon>
        <taxon>Bacteroidales</taxon>
        <taxon>Bacteroidaceae</taxon>
        <taxon>Phocaeicola</taxon>
    </lineage>
</organism>
<evidence type="ECO:0000256" key="3">
    <source>
        <dbReference type="ARBA" id="ARBA00022679"/>
    </source>
</evidence>
<comment type="catalytic activity">
    <reaction evidence="5">
        <text>a 2'-deoxyadenosine in DNA + S-adenosyl-L-methionine = an N(6)-methyl-2'-deoxyadenosine in DNA + S-adenosyl-L-homocysteine + H(+)</text>
        <dbReference type="Rhea" id="RHEA:15197"/>
        <dbReference type="Rhea" id="RHEA-COMP:12418"/>
        <dbReference type="Rhea" id="RHEA-COMP:12419"/>
        <dbReference type="ChEBI" id="CHEBI:15378"/>
        <dbReference type="ChEBI" id="CHEBI:57856"/>
        <dbReference type="ChEBI" id="CHEBI:59789"/>
        <dbReference type="ChEBI" id="CHEBI:90615"/>
        <dbReference type="ChEBI" id="CHEBI:90616"/>
        <dbReference type="EC" id="2.1.1.72"/>
    </reaction>
</comment>
<dbReference type="PANTHER" id="PTHR33841:SF1">
    <property type="entry name" value="DNA METHYLTRANSFERASE A"/>
    <property type="match status" value="1"/>
</dbReference>
<gene>
    <name evidence="7" type="ORF">PL594_21045</name>
</gene>
<accession>A0AAP3K0C6</accession>
<dbReference type="InterPro" id="IPR011639">
    <property type="entry name" value="MethylTrfase_TaqI-like_dom"/>
</dbReference>
<dbReference type="RefSeq" id="WP_196007655.1">
    <property type="nucleotide sequence ID" value="NZ_JADPDR010000033.1"/>
</dbReference>
<evidence type="ECO:0000256" key="5">
    <source>
        <dbReference type="ARBA" id="ARBA00047942"/>
    </source>
</evidence>
<dbReference type="GO" id="GO:0006304">
    <property type="term" value="P:DNA modification"/>
    <property type="evidence" value="ECO:0007669"/>
    <property type="project" value="InterPro"/>
</dbReference>
<dbReference type="InterPro" id="IPR050953">
    <property type="entry name" value="N4_N6_ade-DNA_methylase"/>
</dbReference>
<keyword evidence="2 7" id="KW-0489">Methyltransferase</keyword>
<dbReference type="SUPFAM" id="SSF53335">
    <property type="entry name" value="S-adenosyl-L-methionine-dependent methyltransferases"/>
    <property type="match status" value="1"/>
</dbReference>
<dbReference type="GO" id="GO:0009007">
    <property type="term" value="F:site-specific DNA-methyltransferase (adenine-specific) activity"/>
    <property type="evidence" value="ECO:0007669"/>
    <property type="project" value="UniProtKB-EC"/>
</dbReference>
<evidence type="ECO:0000313" key="7">
    <source>
        <dbReference type="EMBL" id="MDB0853981.1"/>
    </source>
</evidence>
<dbReference type="PROSITE" id="PS00092">
    <property type="entry name" value="N6_MTASE"/>
    <property type="match status" value="1"/>
</dbReference>
<dbReference type="EC" id="2.1.1.72" evidence="1"/>
<dbReference type="InterPro" id="IPR002052">
    <property type="entry name" value="DNA_methylase_N6_adenine_CS"/>
</dbReference>